<feature type="coiled-coil region" evidence="1">
    <location>
        <begin position="1372"/>
        <end position="1482"/>
    </location>
</feature>
<feature type="region of interest" description="Disordered" evidence="2">
    <location>
        <begin position="1"/>
        <end position="46"/>
    </location>
</feature>
<dbReference type="Proteomes" id="UP001210925">
    <property type="component" value="Unassembled WGS sequence"/>
</dbReference>
<keyword evidence="1" id="KW-0175">Coiled coil</keyword>
<name>A0AAD5UHQ1_9FUNG</name>
<dbReference type="PANTHER" id="PTHR23159">
    <property type="entry name" value="CENTROSOMAL PROTEIN 2"/>
    <property type="match status" value="1"/>
</dbReference>
<evidence type="ECO:0000313" key="3">
    <source>
        <dbReference type="EMBL" id="KAJ3258434.1"/>
    </source>
</evidence>
<accession>A0AAD5UHQ1</accession>
<feature type="coiled-coil region" evidence="1">
    <location>
        <begin position="1923"/>
        <end position="1958"/>
    </location>
</feature>
<feature type="region of interest" description="Disordered" evidence="2">
    <location>
        <begin position="1864"/>
        <end position="1884"/>
    </location>
</feature>
<feature type="compositionally biased region" description="Low complexity" evidence="2">
    <location>
        <begin position="7"/>
        <end position="18"/>
    </location>
</feature>
<evidence type="ECO:0000313" key="4">
    <source>
        <dbReference type="Proteomes" id="UP001210925"/>
    </source>
</evidence>
<evidence type="ECO:0000256" key="2">
    <source>
        <dbReference type="SAM" id="MobiDB-lite"/>
    </source>
</evidence>
<gene>
    <name evidence="3" type="ORF">HK103_003556</name>
</gene>
<feature type="compositionally biased region" description="Polar residues" evidence="2">
    <location>
        <begin position="32"/>
        <end position="46"/>
    </location>
</feature>
<feature type="coiled-coil region" evidence="1">
    <location>
        <begin position="1688"/>
        <end position="1820"/>
    </location>
</feature>
<reference evidence="3" key="1">
    <citation type="submission" date="2020-05" db="EMBL/GenBank/DDBJ databases">
        <title>Phylogenomic resolution of chytrid fungi.</title>
        <authorList>
            <person name="Stajich J.E."/>
            <person name="Amses K."/>
            <person name="Simmons R."/>
            <person name="Seto K."/>
            <person name="Myers J."/>
            <person name="Bonds A."/>
            <person name="Quandt C.A."/>
            <person name="Barry K."/>
            <person name="Liu P."/>
            <person name="Grigoriev I."/>
            <person name="Longcore J.E."/>
            <person name="James T.Y."/>
        </authorList>
    </citation>
    <scope>NUCLEOTIDE SEQUENCE</scope>
    <source>
        <strain evidence="3">PLAUS21</strain>
    </source>
</reference>
<dbReference type="SUPFAM" id="SSF58100">
    <property type="entry name" value="Bacterial hemolysins"/>
    <property type="match status" value="1"/>
</dbReference>
<dbReference type="PANTHER" id="PTHR23159:SF31">
    <property type="entry name" value="CENTROSOME-ASSOCIATED PROTEIN CEP250 ISOFORM X1"/>
    <property type="match status" value="1"/>
</dbReference>
<proteinExistence type="predicted"/>
<organism evidence="3 4">
    <name type="scientific">Boothiomyces macroporosus</name>
    <dbReference type="NCBI Taxonomy" id="261099"/>
    <lineage>
        <taxon>Eukaryota</taxon>
        <taxon>Fungi</taxon>
        <taxon>Fungi incertae sedis</taxon>
        <taxon>Chytridiomycota</taxon>
        <taxon>Chytridiomycota incertae sedis</taxon>
        <taxon>Chytridiomycetes</taxon>
        <taxon>Rhizophydiales</taxon>
        <taxon>Terramycetaceae</taxon>
        <taxon>Boothiomyces</taxon>
    </lineage>
</organism>
<protein>
    <submittedName>
        <fullName evidence="3">Uncharacterized protein</fullName>
    </submittedName>
</protein>
<evidence type="ECO:0000256" key="1">
    <source>
        <dbReference type="SAM" id="Coils"/>
    </source>
</evidence>
<feature type="region of interest" description="Disordered" evidence="2">
    <location>
        <begin position="213"/>
        <end position="239"/>
    </location>
</feature>
<feature type="compositionally biased region" description="Polar residues" evidence="2">
    <location>
        <begin position="1864"/>
        <end position="1875"/>
    </location>
</feature>
<feature type="compositionally biased region" description="Low complexity" evidence="2">
    <location>
        <begin position="216"/>
        <end position="231"/>
    </location>
</feature>
<feature type="coiled-coil region" evidence="1">
    <location>
        <begin position="616"/>
        <end position="708"/>
    </location>
</feature>
<comment type="caution">
    <text evidence="3">The sequence shown here is derived from an EMBL/GenBank/DDBJ whole genome shotgun (WGS) entry which is preliminary data.</text>
</comment>
<feature type="coiled-coil region" evidence="1">
    <location>
        <begin position="1170"/>
        <end position="1320"/>
    </location>
</feature>
<dbReference type="EMBL" id="JADGKB010000027">
    <property type="protein sequence ID" value="KAJ3258434.1"/>
    <property type="molecule type" value="Genomic_DNA"/>
</dbReference>
<keyword evidence="4" id="KW-1185">Reference proteome</keyword>
<feature type="coiled-coil region" evidence="1">
    <location>
        <begin position="805"/>
        <end position="1144"/>
    </location>
</feature>
<feature type="compositionally biased region" description="Basic and acidic residues" evidence="2">
    <location>
        <begin position="181"/>
        <end position="200"/>
    </location>
</feature>
<feature type="coiled-coil region" evidence="1">
    <location>
        <begin position="403"/>
        <end position="444"/>
    </location>
</feature>
<sequence length="1967" mass="224380">MSTIYKNESTNNTNSTDTQPKQVDPTVPRTMHTVTVNPEPSNSQRSHIQADIISDIQSLSDEVSLDSNQQKDLVKHLAQQRDEHSVQTTNFSEIPGLYTDLSVSPSKSRLDNLTDEDSEFSEPVDWIEAPENLYLASKTNSPNPEVEANSQTSSPLVFVGKEEEISEISLNSEAKVPAIEEPDRNNEESIQKEDMKHKSEGTIPEKIITTLEHSVGSSNSTPTPTTGTTNTKQKNNYGGGKRLSVISFSSTGGNTVLDNNKALSTADIKTENFYSNLLGNLSINSSASSAVGGASVSVLEFDSKSKIDIAKLKPIEDAVKSTLDLKKEVNTGSDLSVIPESSKSSSEHRLDEREIKEVDTKLKFKSKTFHFGAVLPMEKENVDPFEPVNHDSISFENGMNFIRSDYEHEIESLKEEIQKEREYQEEQKREIQRLLAKLGEFERIAKKQVSLASKSNFELSQLPSHSRQGSSSEVTNAASLFKEFEAYKRESIKKISQLDHLLKEEKTKNSRFEVLKIENEDLKAVIVKKDEALETLKEQNFTLLKQLNDRDKQLAMNAVSESGSLNQLNSNNRISIGQPGYVRQVRNSILSPAGSMPKLSKLTSPSKVTFADAVHKVMENLEAEEYENQIRAFKENVAQLQEKIDGLNSTIEEKDQTIDELQASLEELGAQFKEIKDDYEINNLLNQVESAKMKAEVANRERADIEDKLCQSNSTIATVSNQLKEFHEYVLQAEASVSKINAYALTDYPSAKEEDMAFQEVKILLAPQIAMFVDEAHQEIMSKIRREMGKVLNQVKNAHDMKRSYAVMEKEVADMKSKLGSIESELDGQFQKTLEKVNKEKASLESQLVSLEYTKKSLEAEITELKTDNKEKENEILDLQEELKYVQSEWDLHVKQSTKDSTTDETLKSYEEQIKQLKTQLEDKQVEIQGWVEKLQSLEDKLKDVTKTLDAKMNELDILNGRLVELQDQNQTLKADGIALQEKIQEMSSQMERFDSVETERKVWKEKAEAFEQQALEKTATENSNKELQNQLIKLEQELISKNNHLMELNEKNLAVQEDLNLQIKSLEGEIIDLKREADSSVLDKADEILKLKEEVETLEWEKEKLNNDANYHSQRISELTAALDDARANLAKQENALLESTNKMQSEIEALKSINSELQTLSLQKDSDISAYERKLEALTFKYEDLTRMKNDLVMSVENLKDGEETQRDEASALQKEVQRLTSKCSKLELEVKELELSSNKLQQEIDDKNRELKQMKAFSEKVVHENENKLSELLSTIEKQEEIISKSKKDIAQKSDKINELSDKYRDLENSKSLADKQISRLETHLAQAQDLAATIPKLNFDLSHSKDTISALEHKISKLELLATKGTETESLQKQISSLKLDLEDKEKKLFQESQDNATNKNLLKESEKKLLEAQDEILSVNANYDKANHRIKSLETQLKKLGSHSVQDDLTEDLMSKYQEAILEIESLKRRVKAANSKNGKDESAKIIDAEIQIENLQDLISSRASILNQICQTWKLTSLIQKSIPTYKQEDLEAGFVTNREYLEGHFKIVLNLLDQLKLQVVTFKSHEEQESDGPLSMKIRTLQNMQYSEVQAWGNAVSLLKSYIADFKNQVIQRNVALDQAVQAEITSMKSIQNHLQSTLDSKNQRLESPRNDLFEGSKILKLDQTKLKGGIFDNPMFRDAISKLQSEIQELKWKEQIFEREVQNERHQNHIDKLTSEDAKREKRVLEGKVSVLEKELSKSGQRIENVLLENTKLENQIQDLERQIAKKESAIRQCFIDIQIEKDNKSVLLQDLEKLQQKVIELSAQKTNMLKLNQQLESKTQLQDASNEPTGKQNTLELEIVEKLKKLESNIIQISDAQQQSNNSHSAVQAEHAPLKRNCGNPACNLDYIKKKVHKLEAELHSKYKKKMAYIAEVYRKQLEEREKLEQKRARNENLLKQSYEHRIKSLQRRLDSRCENYQ</sequence>
<dbReference type="Gene3D" id="1.10.287.1490">
    <property type="match status" value="1"/>
</dbReference>
<feature type="region of interest" description="Disordered" evidence="2">
    <location>
        <begin position="176"/>
        <end position="201"/>
    </location>
</feature>